<dbReference type="AlphaFoldDB" id="A0A2M9Q4H8"/>
<dbReference type="SUPFAM" id="SSF46785">
    <property type="entry name" value="Winged helix' DNA-binding domain"/>
    <property type="match status" value="1"/>
</dbReference>
<dbReference type="InterPro" id="IPR036390">
    <property type="entry name" value="WH_DNA-bd_sf"/>
</dbReference>
<organism evidence="1 2">
    <name type="scientific">Lysinibacillus xylanilyticus</name>
    <dbReference type="NCBI Taxonomy" id="582475"/>
    <lineage>
        <taxon>Bacteria</taxon>
        <taxon>Bacillati</taxon>
        <taxon>Bacillota</taxon>
        <taxon>Bacilli</taxon>
        <taxon>Bacillales</taxon>
        <taxon>Bacillaceae</taxon>
        <taxon>Lysinibacillus</taxon>
    </lineage>
</organism>
<protein>
    <submittedName>
        <fullName evidence="1">Uncharacterized protein</fullName>
    </submittedName>
</protein>
<dbReference type="Gene3D" id="1.10.10.10">
    <property type="entry name" value="Winged helix-like DNA-binding domain superfamily/Winged helix DNA-binding domain"/>
    <property type="match status" value="1"/>
</dbReference>
<gene>
    <name evidence="1" type="ORF">CWD94_14490</name>
</gene>
<reference evidence="1 2" key="1">
    <citation type="submission" date="2017-11" db="EMBL/GenBank/DDBJ databases">
        <title>Bacterial isolate from king chilli rhizosphere.</title>
        <authorList>
            <person name="Takhelmayum P."/>
            <person name="Sarangthem I."/>
        </authorList>
    </citation>
    <scope>NUCLEOTIDE SEQUENCE [LARGE SCALE GENOMIC DNA]</scope>
    <source>
        <strain evidence="2">t26</strain>
    </source>
</reference>
<evidence type="ECO:0000313" key="2">
    <source>
        <dbReference type="Proteomes" id="UP000232101"/>
    </source>
</evidence>
<dbReference type="InterPro" id="IPR018597">
    <property type="entry name" value="Phage_Tuc2009_YjcQ"/>
</dbReference>
<evidence type="ECO:0000313" key="1">
    <source>
        <dbReference type="EMBL" id="PJO42974.1"/>
    </source>
</evidence>
<sequence>MVLDKEKLILDILEGLNNQEEPKFYDFEIEKQTFGEIVEVIQEKGFISGASIYRECLENKVISVSLNKAKVESKGLNYIENNIMSHI</sequence>
<dbReference type="Proteomes" id="UP000232101">
    <property type="component" value="Unassembled WGS sequence"/>
</dbReference>
<dbReference type="EMBL" id="PHQY01000646">
    <property type="protein sequence ID" value="PJO42974.1"/>
    <property type="molecule type" value="Genomic_DNA"/>
</dbReference>
<dbReference type="Pfam" id="PF09639">
    <property type="entry name" value="YjcQ"/>
    <property type="match status" value="1"/>
</dbReference>
<dbReference type="InterPro" id="IPR036388">
    <property type="entry name" value="WH-like_DNA-bd_sf"/>
</dbReference>
<proteinExistence type="predicted"/>
<comment type="caution">
    <text evidence="1">The sequence shown here is derived from an EMBL/GenBank/DDBJ whole genome shotgun (WGS) entry which is preliminary data.</text>
</comment>
<name>A0A2M9Q4H8_9BACI</name>
<accession>A0A2M9Q4H8</accession>